<dbReference type="Proteomes" id="UP001159363">
    <property type="component" value="Chromosome 5"/>
</dbReference>
<name>A0ABQ9H774_9NEOP</name>
<dbReference type="EMBL" id="JARBHB010000006">
    <property type="protein sequence ID" value="KAJ8880174.1"/>
    <property type="molecule type" value="Genomic_DNA"/>
</dbReference>
<feature type="region of interest" description="Disordered" evidence="1">
    <location>
        <begin position="271"/>
        <end position="297"/>
    </location>
</feature>
<evidence type="ECO:0000313" key="2">
    <source>
        <dbReference type="EMBL" id="KAJ8880174.1"/>
    </source>
</evidence>
<protein>
    <submittedName>
        <fullName evidence="2">Uncharacterized protein</fullName>
    </submittedName>
</protein>
<gene>
    <name evidence="2" type="ORF">PR048_016640</name>
</gene>
<sequence length="297" mass="32768">MAEWSDNCLPVHPHKLPGQGESISLYGRVERQLSWLDCPPPTQAKRGRFPGGGGVAPSRGAMRLVPVLSRVSRFPRPCIPAIHHTHLTSPSSTLKNSMLLSWRLRGLCKESSLPARRHDQIDNGRHSVVLDIGVAMLQSILIPCWAGGGGLGVLLTAVWHFTSPTHTPREWTSATWCLTHANYRFLSAEVVRKFHLGMSTLGIPLLDVTTQPPWPRGEKEIAMSSLHNLPRHTMHCSLSRGVFVEQCRENGRRGSSAINFIGIGPSSQYRDDSLKVGKQGRGIKGSGRRGCRVHRGR</sequence>
<proteinExistence type="predicted"/>
<evidence type="ECO:0000313" key="3">
    <source>
        <dbReference type="Proteomes" id="UP001159363"/>
    </source>
</evidence>
<keyword evidence="3" id="KW-1185">Reference proteome</keyword>
<feature type="compositionally biased region" description="Basic residues" evidence="1">
    <location>
        <begin position="286"/>
        <end position="297"/>
    </location>
</feature>
<evidence type="ECO:0000256" key="1">
    <source>
        <dbReference type="SAM" id="MobiDB-lite"/>
    </source>
</evidence>
<organism evidence="2 3">
    <name type="scientific">Dryococelus australis</name>
    <dbReference type="NCBI Taxonomy" id="614101"/>
    <lineage>
        <taxon>Eukaryota</taxon>
        <taxon>Metazoa</taxon>
        <taxon>Ecdysozoa</taxon>
        <taxon>Arthropoda</taxon>
        <taxon>Hexapoda</taxon>
        <taxon>Insecta</taxon>
        <taxon>Pterygota</taxon>
        <taxon>Neoptera</taxon>
        <taxon>Polyneoptera</taxon>
        <taxon>Phasmatodea</taxon>
        <taxon>Verophasmatodea</taxon>
        <taxon>Anareolatae</taxon>
        <taxon>Phasmatidae</taxon>
        <taxon>Eurycanthinae</taxon>
        <taxon>Dryococelus</taxon>
    </lineage>
</organism>
<comment type="caution">
    <text evidence="2">The sequence shown here is derived from an EMBL/GenBank/DDBJ whole genome shotgun (WGS) entry which is preliminary data.</text>
</comment>
<accession>A0ABQ9H774</accession>
<reference evidence="2 3" key="1">
    <citation type="submission" date="2023-02" db="EMBL/GenBank/DDBJ databases">
        <title>LHISI_Scaffold_Assembly.</title>
        <authorList>
            <person name="Stuart O.P."/>
            <person name="Cleave R."/>
            <person name="Magrath M.J.L."/>
            <person name="Mikheyev A.S."/>
        </authorList>
    </citation>
    <scope>NUCLEOTIDE SEQUENCE [LARGE SCALE GENOMIC DNA]</scope>
    <source>
        <strain evidence="2">Daus_M_001</strain>
        <tissue evidence="2">Leg muscle</tissue>
    </source>
</reference>